<dbReference type="EMBL" id="JADXDR010000174">
    <property type="protein sequence ID" value="KAI7836830.1"/>
    <property type="molecule type" value="Genomic_DNA"/>
</dbReference>
<dbReference type="Pfam" id="PF13508">
    <property type="entry name" value="Acetyltransf_7"/>
    <property type="match status" value="1"/>
</dbReference>
<dbReference type="PROSITE" id="PS50294">
    <property type="entry name" value="WD_REPEATS_REGION"/>
    <property type="match status" value="1"/>
</dbReference>
<dbReference type="PROSITE" id="PS51186">
    <property type="entry name" value="GNAT"/>
    <property type="match status" value="1"/>
</dbReference>
<dbReference type="PANTHER" id="PTHR42791:SF1">
    <property type="entry name" value="N-ACETYLTRANSFERASE DOMAIN-CONTAINING PROTEIN"/>
    <property type="match status" value="1"/>
</dbReference>
<dbReference type="PANTHER" id="PTHR42791">
    <property type="entry name" value="GNAT FAMILY ACETYLTRANSFERASE"/>
    <property type="match status" value="1"/>
</dbReference>
<comment type="caution">
    <text evidence="3">The sequence shown here is derived from an EMBL/GenBank/DDBJ whole genome shotgun (WGS) entry which is preliminary data.</text>
</comment>
<organism evidence="3 4">
    <name type="scientific">Chlorella ohadii</name>
    <dbReference type="NCBI Taxonomy" id="2649997"/>
    <lineage>
        <taxon>Eukaryota</taxon>
        <taxon>Viridiplantae</taxon>
        <taxon>Chlorophyta</taxon>
        <taxon>core chlorophytes</taxon>
        <taxon>Trebouxiophyceae</taxon>
        <taxon>Chlorellales</taxon>
        <taxon>Chlorellaceae</taxon>
        <taxon>Chlorella clade</taxon>
        <taxon>Chlorella</taxon>
    </lineage>
</organism>
<sequence>MLVRPATHADLPAIAQLYSEAFDSNAIYRWVFTGDAAQPAPAGALSWLFLRRARMLLQRGCLLLVGCDAAGQLVAAGGLVPFDRKPGHLDYLRNGILLWLLWYGLASLHRGLCADEDLAAARASGALTGVAGELAMVAVRPDMQGCGLGGRIIAALLEQWDAADGRALALMTQNPRALHLYGRHGFKWLESHHPEAKHPQGGFSNWVECFQAHAGVVCSMAMHPKGERLLTSSVDGTVKAWV</sequence>
<protein>
    <recommendedName>
        <fullName evidence="2">N-acetyltransferase domain-containing protein</fullName>
    </recommendedName>
</protein>
<keyword evidence="4" id="KW-1185">Reference proteome</keyword>
<dbReference type="InterPro" id="IPR052523">
    <property type="entry name" value="Trichothecene_AcTrans"/>
</dbReference>
<gene>
    <name evidence="3" type="ORF">COHA_009331</name>
</gene>
<dbReference type="SMART" id="SM00320">
    <property type="entry name" value="WD40"/>
    <property type="match status" value="1"/>
</dbReference>
<dbReference type="SUPFAM" id="SSF55729">
    <property type="entry name" value="Acyl-CoA N-acyltransferases (Nat)"/>
    <property type="match status" value="1"/>
</dbReference>
<evidence type="ECO:0000256" key="1">
    <source>
        <dbReference type="PROSITE-ProRule" id="PRU00221"/>
    </source>
</evidence>
<dbReference type="AlphaFoldDB" id="A0AAD5DF02"/>
<keyword evidence="1" id="KW-0853">WD repeat</keyword>
<dbReference type="Gene3D" id="2.130.10.10">
    <property type="entry name" value="YVTN repeat-like/Quinoprotein amine dehydrogenase"/>
    <property type="match status" value="1"/>
</dbReference>
<feature type="repeat" description="WD" evidence="1">
    <location>
        <begin position="210"/>
        <end position="242"/>
    </location>
</feature>
<dbReference type="InterPro" id="IPR000182">
    <property type="entry name" value="GNAT_dom"/>
</dbReference>
<dbReference type="Proteomes" id="UP001205105">
    <property type="component" value="Unassembled WGS sequence"/>
</dbReference>
<dbReference type="InterPro" id="IPR016181">
    <property type="entry name" value="Acyl_CoA_acyltransferase"/>
</dbReference>
<dbReference type="Pfam" id="PF00400">
    <property type="entry name" value="WD40"/>
    <property type="match status" value="1"/>
</dbReference>
<evidence type="ECO:0000313" key="4">
    <source>
        <dbReference type="Proteomes" id="UP001205105"/>
    </source>
</evidence>
<dbReference type="GO" id="GO:0016747">
    <property type="term" value="F:acyltransferase activity, transferring groups other than amino-acyl groups"/>
    <property type="evidence" value="ECO:0007669"/>
    <property type="project" value="InterPro"/>
</dbReference>
<reference evidence="3" key="1">
    <citation type="submission" date="2020-11" db="EMBL/GenBank/DDBJ databases">
        <title>Chlorella ohadii genome sequencing and assembly.</title>
        <authorList>
            <person name="Murik O."/>
            <person name="Treves H."/>
            <person name="Kedem I."/>
            <person name="Shotland Y."/>
            <person name="Kaplan A."/>
        </authorList>
    </citation>
    <scope>NUCLEOTIDE SEQUENCE</scope>
    <source>
        <strain evidence="3">1</strain>
    </source>
</reference>
<evidence type="ECO:0000313" key="3">
    <source>
        <dbReference type="EMBL" id="KAI7836830.1"/>
    </source>
</evidence>
<dbReference type="InterPro" id="IPR001680">
    <property type="entry name" value="WD40_rpt"/>
</dbReference>
<dbReference type="PROSITE" id="PS50082">
    <property type="entry name" value="WD_REPEATS_2"/>
    <property type="match status" value="1"/>
</dbReference>
<evidence type="ECO:0000259" key="2">
    <source>
        <dbReference type="PROSITE" id="PS51186"/>
    </source>
</evidence>
<dbReference type="InterPro" id="IPR036322">
    <property type="entry name" value="WD40_repeat_dom_sf"/>
</dbReference>
<dbReference type="SUPFAM" id="SSF50978">
    <property type="entry name" value="WD40 repeat-like"/>
    <property type="match status" value="1"/>
</dbReference>
<dbReference type="Gene3D" id="3.40.630.30">
    <property type="match status" value="1"/>
</dbReference>
<feature type="domain" description="N-acetyltransferase" evidence="2">
    <location>
        <begin position="1"/>
        <end position="212"/>
    </location>
</feature>
<proteinExistence type="predicted"/>
<dbReference type="InterPro" id="IPR015943">
    <property type="entry name" value="WD40/YVTN_repeat-like_dom_sf"/>
</dbReference>
<accession>A0AAD5DF02</accession>
<name>A0AAD5DF02_9CHLO</name>